<dbReference type="PANTHER" id="PTHR30061">
    <property type="entry name" value="MALTOSE-BINDING PERIPLASMIC PROTEIN"/>
    <property type="match status" value="1"/>
</dbReference>
<dbReference type="GO" id="GO:0042956">
    <property type="term" value="P:maltodextrin transmembrane transport"/>
    <property type="evidence" value="ECO:0007669"/>
    <property type="project" value="TreeGrafter"/>
</dbReference>
<dbReference type="GO" id="GO:0015768">
    <property type="term" value="P:maltose transport"/>
    <property type="evidence" value="ECO:0007669"/>
    <property type="project" value="TreeGrafter"/>
</dbReference>
<dbReference type="GO" id="GO:0055052">
    <property type="term" value="C:ATP-binding cassette (ABC) transporter complex, substrate-binding subunit-containing"/>
    <property type="evidence" value="ECO:0007669"/>
    <property type="project" value="TreeGrafter"/>
</dbReference>
<keyword evidence="3" id="KW-0732">Signal</keyword>
<gene>
    <name evidence="4" type="ORF">KC207_16050</name>
</gene>
<evidence type="ECO:0000256" key="1">
    <source>
        <dbReference type="ARBA" id="ARBA00008520"/>
    </source>
</evidence>
<dbReference type="Proteomes" id="UP000677016">
    <property type="component" value="Unassembled WGS sequence"/>
</dbReference>
<dbReference type="Gene3D" id="3.40.190.10">
    <property type="entry name" value="Periplasmic binding protein-like II"/>
    <property type="match status" value="1"/>
</dbReference>
<dbReference type="PANTHER" id="PTHR30061:SF50">
    <property type="entry name" value="MALTOSE_MALTODEXTRIN-BINDING PERIPLASMIC PROTEIN"/>
    <property type="match status" value="1"/>
</dbReference>
<keyword evidence="5" id="KW-1185">Reference proteome</keyword>
<comment type="similarity">
    <text evidence="1">Belongs to the bacterial solute-binding protein 1 family.</text>
</comment>
<accession>A0A941D9X4</accession>
<dbReference type="InterPro" id="IPR006059">
    <property type="entry name" value="SBP"/>
</dbReference>
<proteinExistence type="inferred from homology"/>
<evidence type="ECO:0000256" key="3">
    <source>
        <dbReference type="ARBA" id="ARBA00022729"/>
    </source>
</evidence>
<comment type="caution">
    <text evidence="4">The sequence shown here is derived from an EMBL/GenBank/DDBJ whole genome shotgun (WGS) entry which is preliminary data.</text>
</comment>
<reference evidence="4" key="1">
    <citation type="submission" date="2021-04" db="EMBL/GenBank/DDBJ databases">
        <title>Phycicoccus avicenniae sp. nov., a novel endophytic actinomycetes isolated from branch of Avicennia mariana.</title>
        <authorList>
            <person name="Tuo L."/>
        </authorList>
    </citation>
    <scope>NUCLEOTIDE SEQUENCE</scope>
    <source>
        <strain evidence="4">BSK3Z-2</strain>
    </source>
</reference>
<name>A0A941D9X4_9MICO</name>
<evidence type="ECO:0000256" key="2">
    <source>
        <dbReference type="ARBA" id="ARBA00022448"/>
    </source>
</evidence>
<dbReference type="SUPFAM" id="SSF53850">
    <property type="entry name" value="Periplasmic binding protein-like II"/>
    <property type="match status" value="1"/>
</dbReference>
<evidence type="ECO:0000313" key="4">
    <source>
        <dbReference type="EMBL" id="MBR7744809.1"/>
    </source>
</evidence>
<dbReference type="EMBL" id="JAGSNF010000024">
    <property type="protein sequence ID" value="MBR7744809.1"/>
    <property type="molecule type" value="Genomic_DNA"/>
</dbReference>
<organism evidence="4 5">
    <name type="scientific">Phycicoccus avicenniae</name>
    <dbReference type="NCBI Taxonomy" id="2828860"/>
    <lineage>
        <taxon>Bacteria</taxon>
        <taxon>Bacillati</taxon>
        <taxon>Actinomycetota</taxon>
        <taxon>Actinomycetes</taxon>
        <taxon>Micrococcales</taxon>
        <taxon>Intrasporangiaceae</taxon>
        <taxon>Phycicoccus</taxon>
    </lineage>
</organism>
<evidence type="ECO:0000313" key="5">
    <source>
        <dbReference type="Proteomes" id="UP000677016"/>
    </source>
</evidence>
<protein>
    <submittedName>
        <fullName evidence="4">Extracellular solute-binding protein</fullName>
    </submittedName>
</protein>
<dbReference type="GO" id="GO:1901982">
    <property type="term" value="F:maltose binding"/>
    <property type="evidence" value="ECO:0007669"/>
    <property type="project" value="TreeGrafter"/>
</dbReference>
<dbReference type="RefSeq" id="WP_211604336.1">
    <property type="nucleotide sequence ID" value="NZ_JAGSNF010000024.1"/>
</dbReference>
<dbReference type="AlphaFoldDB" id="A0A941D9X4"/>
<sequence length="445" mass="47302">MTSATDVNTMMSDLNRIDTSTQRSVGAVLRPRAQAAGAAAIGMLVLSACGDGSDTGSGSADGQQTLTVWTYYTAGGQNDALEQQNALWAESHPDVTIETVQIPFEQLPSKLLATATTQDGPDVVLDNVVVDFPTLASSGVLADLTGYWDGYADKDLFPDSAVWSYEDKVYNVMSYTNLLGLYYNADMLEEAGIEPPETMEEFQAALEQLAPDNEGSVLAESGAPTVEGAWMFMPHLLGQGKDYCTMTEADLTTNLQTVQGWSQDGVIPRETATWDQADAWQAFMSGDYPFGINGNWNLADARGADFTIGTTRFPAGPEGSHVFPGGEAIGIGAFAEDKDLAWQYVEEAWMSQEASLINFEASGQIPTRSDLADDETITSDELVQPFVEAASETGAWPLNQETAAMQTAVGEAHSAVISGQSEPADAARTAIEAVTAAREDGGGSC</sequence>
<dbReference type="Pfam" id="PF13416">
    <property type="entry name" value="SBP_bac_8"/>
    <property type="match status" value="1"/>
</dbReference>
<keyword evidence="2" id="KW-0813">Transport</keyword>